<dbReference type="PANTHER" id="PTHR36934">
    <property type="entry name" value="BLR0278 PROTEIN"/>
    <property type="match status" value="1"/>
</dbReference>
<reference evidence="2 3" key="1">
    <citation type="submission" date="2021-03" db="EMBL/GenBank/DDBJ databases">
        <title>Enterococcal diversity collection.</title>
        <authorList>
            <person name="Gilmore M.S."/>
            <person name="Schwartzman J."/>
            <person name="Van Tyne D."/>
            <person name="Martin M."/>
            <person name="Earl A.M."/>
            <person name="Manson A.L."/>
            <person name="Straub T."/>
            <person name="Salamzade R."/>
            <person name="Saavedra J."/>
            <person name="Lebreton F."/>
            <person name="Prichula J."/>
            <person name="Schaufler K."/>
            <person name="Gaca A."/>
            <person name="Sgardioli B."/>
            <person name="Wagenaar J."/>
            <person name="Strong T."/>
        </authorList>
    </citation>
    <scope>NUCLEOTIDE SEQUENCE [LARGE SCALE GENOMIC DNA]</scope>
    <source>
        <strain evidence="2 3">DIV0080</strain>
    </source>
</reference>
<evidence type="ECO:0000259" key="1">
    <source>
        <dbReference type="Pfam" id="PF22636"/>
    </source>
</evidence>
<name>A0ABS3HXA6_9ENTE</name>
<dbReference type="PANTHER" id="PTHR36934:SF1">
    <property type="entry name" value="THIOESTERASE DOMAIN-CONTAINING PROTEIN"/>
    <property type="match status" value="1"/>
</dbReference>
<dbReference type="Proteomes" id="UP000664857">
    <property type="component" value="Unassembled WGS sequence"/>
</dbReference>
<dbReference type="RefSeq" id="WP_206967420.1">
    <property type="nucleotide sequence ID" value="NZ_JAFLVX010000026.1"/>
</dbReference>
<evidence type="ECO:0000313" key="3">
    <source>
        <dbReference type="Proteomes" id="UP000664857"/>
    </source>
</evidence>
<dbReference type="Gene3D" id="3.10.129.10">
    <property type="entry name" value="Hotdog Thioesterase"/>
    <property type="match status" value="1"/>
</dbReference>
<accession>A0ABS3HXA6</accession>
<sequence length="117" mass="12989">MEIKIGQTFTKEVYVTKDNVASKFEADLPDVFSTPDMIAEMESASYHLIKNNISEDLTSVGTHVNVSHEKGIVIGDLAIITAKVIEIDRKKITFAVKAMHNDDIVGQGTHSRFIIKK</sequence>
<evidence type="ECO:0000313" key="2">
    <source>
        <dbReference type="EMBL" id="MBO0477441.1"/>
    </source>
</evidence>
<comment type="caution">
    <text evidence="2">The sequence shown here is derived from an EMBL/GenBank/DDBJ whole genome shotgun (WGS) entry which is preliminary data.</text>
</comment>
<dbReference type="InterPro" id="IPR025540">
    <property type="entry name" value="FlK"/>
</dbReference>
<protein>
    <submittedName>
        <fullName evidence="2">Thioesterase family protein</fullName>
    </submittedName>
</protein>
<keyword evidence="3" id="KW-1185">Reference proteome</keyword>
<organism evidence="2 3">
    <name type="scientific">Candidatus Vagococcus giribetii</name>
    <dbReference type="NCBI Taxonomy" id="2230876"/>
    <lineage>
        <taxon>Bacteria</taxon>
        <taxon>Bacillati</taxon>
        <taxon>Bacillota</taxon>
        <taxon>Bacilli</taxon>
        <taxon>Lactobacillales</taxon>
        <taxon>Enterococcaceae</taxon>
        <taxon>Vagococcus</taxon>
    </lineage>
</organism>
<proteinExistence type="predicted"/>
<dbReference type="PIRSF" id="PIRSF014972">
    <property type="entry name" value="FlK"/>
    <property type="match status" value="1"/>
</dbReference>
<dbReference type="InterPro" id="IPR029069">
    <property type="entry name" value="HotDog_dom_sf"/>
</dbReference>
<gene>
    <name evidence="2" type="ORF">DOK76_10180</name>
</gene>
<dbReference type="EMBL" id="JAFLVX010000026">
    <property type="protein sequence ID" value="MBO0477441.1"/>
    <property type="molecule type" value="Genomic_DNA"/>
</dbReference>
<feature type="domain" description="Fluoroacetyl-CoA-specific thioesterase-like" evidence="1">
    <location>
        <begin position="15"/>
        <end position="117"/>
    </location>
</feature>
<dbReference type="InterPro" id="IPR054485">
    <property type="entry name" value="FlK-like_dom"/>
</dbReference>
<dbReference type="SUPFAM" id="SSF54637">
    <property type="entry name" value="Thioesterase/thiol ester dehydrase-isomerase"/>
    <property type="match status" value="1"/>
</dbReference>
<dbReference type="Pfam" id="PF22636">
    <property type="entry name" value="FlK"/>
    <property type="match status" value="1"/>
</dbReference>